<dbReference type="Proteomes" id="UP000805704">
    <property type="component" value="Chromosome 3"/>
</dbReference>
<comment type="caution">
    <text evidence="1">The sequence shown here is derived from an EMBL/GenBank/DDBJ whole genome shotgun (WGS) entry which is preliminary data.</text>
</comment>
<name>A0ACB7ENL7_NIBAL</name>
<feature type="non-terminal residue" evidence="1">
    <location>
        <position position="1"/>
    </location>
</feature>
<dbReference type="EMBL" id="CM024791">
    <property type="protein sequence ID" value="KAG8003802.1"/>
    <property type="molecule type" value="Genomic_DNA"/>
</dbReference>
<evidence type="ECO:0000313" key="1">
    <source>
        <dbReference type="EMBL" id="KAG8003802.1"/>
    </source>
</evidence>
<accession>A0ACB7ENL7</accession>
<keyword evidence="1" id="KW-0238">DNA-binding</keyword>
<sequence>VCVQTTCYRTPKVMLHISLNEAIDMWWSVGLIIAEWATEIPLYPGNMKYDVLRFIVKTQGQPADHVLDHWMTTGYSFHLRMGVVLEIEDSRGLHK</sequence>
<keyword evidence="1" id="KW-0371">Homeobox</keyword>
<evidence type="ECO:0000313" key="2">
    <source>
        <dbReference type="Proteomes" id="UP000805704"/>
    </source>
</evidence>
<protein>
    <submittedName>
        <fullName evidence="1">Homeodomain-interacting protein kinase 1</fullName>
    </submittedName>
</protein>
<keyword evidence="1" id="KW-0418">Kinase</keyword>
<keyword evidence="1" id="KW-0808">Transferase</keyword>
<keyword evidence="2" id="KW-1185">Reference proteome</keyword>
<gene>
    <name evidence="1" type="primary">HPK-1</name>
    <name evidence="1" type="ORF">GBF38_007783</name>
</gene>
<proteinExistence type="predicted"/>
<reference evidence="1" key="1">
    <citation type="submission" date="2020-04" db="EMBL/GenBank/DDBJ databases">
        <title>A chromosome-scale assembly and high-density genetic map of the yellow drum (Nibea albiflora) genome.</title>
        <authorList>
            <person name="Xu D."/>
            <person name="Zhang W."/>
            <person name="Chen R."/>
            <person name="Tan P."/>
            <person name="Wang L."/>
            <person name="Song H."/>
            <person name="Tian L."/>
            <person name="Zhu Q."/>
            <person name="Wang B."/>
        </authorList>
    </citation>
    <scope>NUCLEOTIDE SEQUENCE</scope>
    <source>
        <strain evidence="1">ZJHYS-2018</strain>
    </source>
</reference>
<organism evidence="1 2">
    <name type="scientific">Nibea albiflora</name>
    <name type="common">Yellow drum</name>
    <name type="synonym">Corvina albiflora</name>
    <dbReference type="NCBI Taxonomy" id="240163"/>
    <lineage>
        <taxon>Eukaryota</taxon>
        <taxon>Metazoa</taxon>
        <taxon>Chordata</taxon>
        <taxon>Craniata</taxon>
        <taxon>Vertebrata</taxon>
        <taxon>Euteleostomi</taxon>
        <taxon>Actinopterygii</taxon>
        <taxon>Neopterygii</taxon>
        <taxon>Teleostei</taxon>
        <taxon>Neoteleostei</taxon>
        <taxon>Acanthomorphata</taxon>
        <taxon>Eupercaria</taxon>
        <taxon>Sciaenidae</taxon>
        <taxon>Nibea</taxon>
    </lineage>
</organism>